<dbReference type="EMBL" id="GBRH01281718">
    <property type="protein sequence ID" value="JAD16177.1"/>
    <property type="molecule type" value="Transcribed_RNA"/>
</dbReference>
<organism evidence="1">
    <name type="scientific">Arundo donax</name>
    <name type="common">Giant reed</name>
    <name type="synonym">Donax arundinaceus</name>
    <dbReference type="NCBI Taxonomy" id="35708"/>
    <lineage>
        <taxon>Eukaryota</taxon>
        <taxon>Viridiplantae</taxon>
        <taxon>Streptophyta</taxon>
        <taxon>Embryophyta</taxon>
        <taxon>Tracheophyta</taxon>
        <taxon>Spermatophyta</taxon>
        <taxon>Magnoliopsida</taxon>
        <taxon>Liliopsida</taxon>
        <taxon>Poales</taxon>
        <taxon>Poaceae</taxon>
        <taxon>PACMAD clade</taxon>
        <taxon>Arundinoideae</taxon>
        <taxon>Arundineae</taxon>
        <taxon>Arundo</taxon>
    </lineage>
</organism>
<proteinExistence type="predicted"/>
<evidence type="ECO:0000313" key="1">
    <source>
        <dbReference type="EMBL" id="JAD16177.1"/>
    </source>
</evidence>
<name>A0A0A8XWV7_ARUDO</name>
<reference evidence="1" key="2">
    <citation type="journal article" date="2015" name="Data Brief">
        <title>Shoot transcriptome of the giant reed, Arundo donax.</title>
        <authorList>
            <person name="Barrero R.A."/>
            <person name="Guerrero F.D."/>
            <person name="Moolhuijzen P."/>
            <person name="Goolsby J.A."/>
            <person name="Tidwell J."/>
            <person name="Bellgard S.E."/>
            <person name="Bellgard M.I."/>
        </authorList>
    </citation>
    <scope>NUCLEOTIDE SEQUENCE</scope>
    <source>
        <tissue evidence="1">Shoot tissue taken approximately 20 cm above the soil surface</tissue>
    </source>
</reference>
<protein>
    <submittedName>
        <fullName evidence="1">Uncharacterized protein</fullName>
    </submittedName>
</protein>
<dbReference type="AlphaFoldDB" id="A0A0A8XWV7"/>
<accession>A0A0A8XWV7</accession>
<reference evidence="1" key="1">
    <citation type="submission" date="2014-09" db="EMBL/GenBank/DDBJ databases">
        <authorList>
            <person name="Magalhaes I.L.F."/>
            <person name="Oliveira U."/>
            <person name="Santos F.R."/>
            <person name="Vidigal T.H.D.A."/>
            <person name="Brescovit A.D."/>
            <person name="Santos A.J."/>
        </authorList>
    </citation>
    <scope>NUCLEOTIDE SEQUENCE</scope>
    <source>
        <tissue evidence="1">Shoot tissue taken approximately 20 cm above the soil surface</tissue>
    </source>
</reference>
<sequence length="40" mass="4764">MAVTHNLSFFNVELCKKVRQKIAKLIKSYKKYEVATDDRF</sequence>